<keyword evidence="6 9" id="KW-0238">DNA-binding</keyword>
<gene>
    <name evidence="9" type="primary">xerC</name>
    <name evidence="10" type="ORF">GXY80_08360</name>
</gene>
<evidence type="ECO:0000256" key="1">
    <source>
        <dbReference type="ARBA" id="ARBA00004496"/>
    </source>
</evidence>
<reference evidence="10" key="1">
    <citation type="journal article" date="2020" name="Biotechnol. Biofuels">
        <title>New insights from the biogas microbiome by comprehensive genome-resolved metagenomics of nearly 1600 species originating from multiple anaerobic digesters.</title>
        <authorList>
            <person name="Campanaro S."/>
            <person name="Treu L."/>
            <person name="Rodriguez-R L.M."/>
            <person name="Kovalovszki A."/>
            <person name="Ziels R.M."/>
            <person name="Maus I."/>
            <person name="Zhu X."/>
            <person name="Kougias P.G."/>
            <person name="Basile A."/>
            <person name="Luo G."/>
            <person name="Schluter A."/>
            <person name="Konstantinidis K.T."/>
            <person name="Angelidaki I."/>
        </authorList>
    </citation>
    <scope>NUCLEOTIDE SEQUENCE</scope>
    <source>
        <strain evidence="10">AS06rmzACSIP_7</strain>
    </source>
</reference>
<dbReference type="InterPro" id="IPR050090">
    <property type="entry name" value="Tyrosine_recombinase_XerCD"/>
</dbReference>
<dbReference type="PROSITE" id="PS51898">
    <property type="entry name" value="TYR_RECOMBINASE"/>
    <property type="match status" value="1"/>
</dbReference>
<dbReference type="InterPro" id="IPR002104">
    <property type="entry name" value="Integrase_catalytic"/>
</dbReference>
<evidence type="ECO:0000313" key="11">
    <source>
        <dbReference type="Proteomes" id="UP000777265"/>
    </source>
</evidence>
<protein>
    <recommendedName>
        <fullName evidence="9">Tyrosine recombinase XerC</fullName>
    </recommendedName>
</protein>
<evidence type="ECO:0000256" key="2">
    <source>
        <dbReference type="ARBA" id="ARBA00022490"/>
    </source>
</evidence>
<evidence type="ECO:0000256" key="7">
    <source>
        <dbReference type="ARBA" id="ARBA00023172"/>
    </source>
</evidence>
<accession>A0A351U189</accession>
<evidence type="ECO:0000256" key="4">
    <source>
        <dbReference type="ARBA" id="ARBA00022829"/>
    </source>
</evidence>
<dbReference type="InterPro" id="IPR023009">
    <property type="entry name" value="Tyrosine_recombinase_XerC/XerD"/>
</dbReference>
<keyword evidence="7 9" id="KW-0233">DNA recombination</keyword>
<evidence type="ECO:0000256" key="9">
    <source>
        <dbReference type="HAMAP-Rule" id="MF_01808"/>
    </source>
</evidence>
<evidence type="ECO:0000256" key="5">
    <source>
        <dbReference type="ARBA" id="ARBA00022908"/>
    </source>
</evidence>
<dbReference type="NCBIfam" id="NF040815">
    <property type="entry name" value="recomb_XerA_Arch"/>
    <property type="match status" value="1"/>
</dbReference>
<reference evidence="10" key="2">
    <citation type="submission" date="2020-01" db="EMBL/GenBank/DDBJ databases">
        <authorList>
            <person name="Campanaro S."/>
        </authorList>
    </citation>
    <scope>NUCLEOTIDE SEQUENCE</scope>
    <source>
        <strain evidence="10">AS06rmzACSIP_7</strain>
    </source>
</reference>
<dbReference type="Pfam" id="PF02899">
    <property type="entry name" value="Phage_int_SAM_1"/>
    <property type="match status" value="1"/>
</dbReference>
<comment type="subunit">
    <text evidence="9">Forms a cyclic heterotetrameric complex composed of two molecules of XerC and two molecules of XerD.</text>
</comment>
<evidence type="ECO:0000313" key="10">
    <source>
        <dbReference type="EMBL" id="NLW35475.1"/>
    </source>
</evidence>
<proteinExistence type="inferred from homology"/>
<evidence type="ECO:0000256" key="3">
    <source>
        <dbReference type="ARBA" id="ARBA00022618"/>
    </source>
</evidence>
<feature type="active site" evidence="9">
    <location>
        <position position="238"/>
    </location>
</feature>
<dbReference type="PANTHER" id="PTHR30349:SF81">
    <property type="entry name" value="TYROSINE RECOMBINASE XERC"/>
    <property type="match status" value="1"/>
</dbReference>
<name>A0A351U189_9BACT</name>
<dbReference type="HAMAP" id="MF_01808">
    <property type="entry name" value="Recomb_XerC_XerD"/>
    <property type="match status" value="1"/>
</dbReference>
<dbReference type="Pfam" id="PF00589">
    <property type="entry name" value="Phage_integrase"/>
    <property type="match status" value="1"/>
</dbReference>
<dbReference type="InterPro" id="IPR044068">
    <property type="entry name" value="CB"/>
</dbReference>
<feature type="active site" evidence="9">
    <location>
        <position position="261"/>
    </location>
</feature>
<dbReference type="PANTHER" id="PTHR30349">
    <property type="entry name" value="PHAGE INTEGRASE-RELATED"/>
    <property type="match status" value="1"/>
</dbReference>
<comment type="function">
    <text evidence="9">Site-specific tyrosine recombinase, which acts by catalyzing the cutting and rejoining of the recombining DNA molecules. The XerC-XerD complex is essential to convert dimers of the bacterial chromosome into monomers to permit their segregation at cell division. It also contributes to the segregational stability of plasmids.</text>
</comment>
<dbReference type="SUPFAM" id="SSF56349">
    <property type="entry name" value="DNA breaking-rejoining enzymes"/>
    <property type="match status" value="1"/>
</dbReference>
<dbReference type="EMBL" id="JAAYEE010000134">
    <property type="protein sequence ID" value="NLW35475.1"/>
    <property type="molecule type" value="Genomic_DNA"/>
</dbReference>
<comment type="caution">
    <text evidence="10">The sequence shown here is derived from an EMBL/GenBank/DDBJ whole genome shotgun (WGS) entry which is preliminary data.</text>
</comment>
<dbReference type="InterPro" id="IPR010998">
    <property type="entry name" value="Integrase_recombinase_N"/>
</dbReference>
<feature type="active site" evidence="9">
    <location>
        <position position="235"/>
    </location>
</feature>
<dbReference type="InterPro" id="IPR004107">
    <property type="entry name" value="Integrase_SAM-like_N"/>
</dbReference>
<keyword evidence="4 9" id="KW-0159">Chromosome partition</keyword>
<dbReference type="CDD" id="cd00798">
    <property type="entry name" value="INT_XerDC_C"/>
    <property type="match status" value="1"/>
</dbReference>
<dbReference type="Gene3D" id="1.10.443.10">
    <property type="entry name" value="Intergrase catalytic core"/>
    <property type="match status" value="1"/>
</dbReference>
<dbReference type="STRING" id="909663.GCA_000512235_02209"/>
<evidence type="ECO:0000256" key="6">
    <source>
        <dbReference type="ARBA" id="ARBA00023125"/>
    </source>
</evidence>
<keyword evidence="3 9" id="KW-0132">Cell division</keyword>
<dbReference type="GO" id="GO:0007059">
    <property type="term" value="P:chromosome segregation"/>
    <property type="evidence" value="ECO:0007669"/>
    <property type="project" value="UniProtKB-UniRule"/>
</dbReference>
<dbReference type="AlphaFoldDB" id="A0A351U189"/>
<dbReference type="GO" id="GO:0005737">
    <property type="term" value="C:cytoplasm"/>
    <property type="evidence" value="ECO:0007669"/>
    <property type="project" value="UniProtKB-SubCell"/>
</dbReference>
<dbReference type="GO" id="GO:0009037">
    <property type="term" value="F:tyrosine-based site-specific recombinase activity"/>
    <property type="evidence" value="ECO:0007669"/>
    <property type="project" value="UniProtKB-UniRule"/>
</dbReference>
<dbReference type="PROSITE" id="PS51900">
    <property type="entry name" value="CB"/>
    <property type="match status" value="1"/>
</dbReference>
<dbReference type="GO" id="GO:0003677">
    <property type="term" value="F:DNA binding"/>
    <property type="evidence" value="ECO:0007669"/>
    <property type="project" value="UniProtKB-UniRule"/>
</dbReference>
<feature type="active site" description="O-(3'-phospho-DNA)-tyrosine intermediate" evidence="9">
    <location>
        <position position="270"/>
    </location>
</feature>
<dbReference type="Proteomes" id="UP000777265">
    <property type="component" value="Unassembled WGS sequence"/>
</dbReference>
<sequence>MNLHHALDMYMTYLTAERGASTHTIDAYNRDIVGFLRFLEERGLPLTDKPERTWVESYIGSLREKGKKTRTIVRAISALRGFFNFLIADGLLTRSPLEDIEIPRFSPPIPEVLSEEEVVELLRLPEGSKTSLRDRTILELLYATGLRVSELVKLKKSDINIDAGFLIASGKRSKERVVPLNTYSKDVIKLYLEREKPLGPYLLPNRRGNMLTRQAIWKIIRKYAAKMEKDHVSPHTMRHTFATHLLEGGADLRSVQILLGHEDISTTQIYTHVDSKRLKEIHKKHHPRG</sequence>
<dbReference type="InterPro" id="IPR013762">
    <property type="entry name" value="Integrase-like_cat_sf"/>
</dbReference>
<dbReference type="NCBIfam" id="NF001399">
    <property type="entry name" value="PRK00283.1"/>
    <property type="match status" value="1"/>
</dbReference>
<organism evidence="10 11">
    <name type="scientific">Syntrophorhabdus aromaticivorans</name>
    <dbReference type="NCBI Taxonomy" id="328301"/>
    <lineage>
        <taxon>Bacteria</taxon>
        <taxon>Pseudomonadati</taxon>
        <taxon>Thermodesulfobacteriota</taxon>
        <taxon>Syntrophorhabdia</taxon>
        <taxon>Syntrophorhabdales</taxon>
        <taxon>Syntrophorhabdaceae</taxon>
        <taxon>Syntrophorhabdus</taxon>
    </lineage>
</organism>
<comment type="similarity">
    <text evidence="9">Belongs to the 'phage' integrase family. XerC subfamily.</text>
</comment>
<comment type="subcellular location">
    <subcellularLocation>
        <location evidence="1 9">Cytoplasm</location>
    </subcellularLocation>
</comment>
<dbReference type="GO" id="GO:0006313">
    <property type="term" value="P:DNA transposition"/>
    <property type="evidence" value="ECO:0007669"/>
    <property type="project" value="UniProtKB-UniRule"/>
</dbReference>
<evidence type="ECO:0000256" key="8">
    <source>
        <dbReference type="ARBA" id="ARBA00023306"/>
    </source>
</evidence>
<keyword evidence="5 9" id="KW-0229">DNA integration</keyword>
<feature type="active site" evidence="9">
    <location>
        <position position="171"/>
    </location>
</feature>
<keyword evidence="2 9" id="KW-0963">Cytoplasm</keyword>
<feature type="active site" evidence="9">
    <location>
        <position position="147"/>
    </location>
</feature>
<dbReference type="InterPro" id="IPR011010">
    <property type="entry name" value="DNA_brk_join_enz"/>
</dbReference>
<dbReference type="Gene3D" id="1.10.150.130">
    <property type="match status" value="1"/>
</dbReference>
<keyword evidence="8 9" id="KW-0131">Cell cycle</keyword>
<dbReference type="GO" id="GO:0051301">
    <property type="term" value="P:cell division"/>
    <property type="evidence" value="ECO:0007669"/>
    <property type="project" value="UniProtKB-KW"/>
</dbReference>